<dbReference type="EMBL" id="GBXM01004060">
    <property type="protein sequence ID" value="JAI04518.1"/>
    <property type="molecule type" value="Transcribed_RNA"/>
</dbReference>
<dbReference type="AlphaFoldDB" id="A0A0E9XP51"/>
<proteinExistence type="predicted"/>
<accession>A0A0E9XP51</accession>
<dbReference type="EMBL" id="GBXM01084480">
    <property type="protein sequence ID" value="JAH24097.1"/>
    <property type="molecule type" value="Transcribed_RNA"/>
</dbReference>
<sequence length="23" mass="2610">MLHFLLLLQSKVLVGELVQKSTL</sequence>
<organism evidence="1">
    <name type="scientific">Anguilla anguilla</name>
    <name type="common">European freshwater eel</name>
    <name type="synonym">Muraena anguilla</name>
    <dbReference type="NCBI Taxonomy" id="7936"/>
    <lineage>
        <taxon>Eukaryota</taxon>
        <taxon>Metazoa</taxon>
        <taxon>Chordata</taxon>
        <taxon>Craniata</taxon>
        <taxon>Vertebrata</taxon>
        <taxon>Euteleostomi</taxon>
        <taxon>Actinopterygii</taxon>
        <taxon>Neopterygii</taxon>
        <taxon>Teleostei</taxon>
        <taxon>Anguilliformes</taxon>
        <taxon>Anguillidae</taxon>
        <taxon>Anguilla</taxon>
    </lineage>
</organism>
<evidence type="ECO:0000313" key="1">
    <source>
        <dbReference type="EMBL" id="JAI04518.1"/>
    </source>
</evidence>
<name>A0A0E9XP51_ANGAN</name>
<reference evidence="1" key="1">
    <citation type="submission" date="2014-11" db="EMBL/GenBank/DDBJ databases">
        <authorList>
            <person name="Amaro Gonzalez C."/>
        </authorList>
    </citation>
    <scope>NUCLEOTIDE SEQUENCE</scope>
</reference>
<reference evidence="1" key="2">
    <citation type="journal article" date="2015" name="Fish Shellfish Immunol.">
        <title>Early steps in the European eel (Anguilla anguilla)-Vibrio vulnificus interaction in the gills: Role of the RtxA13 toxin.</title>
        <authorList>
            <person name="Callol A."/>
            <person name="Pajuelo D."/>
            <person name="Ebbesson L."/>
            <person name="Teles M."/>
            <person name="MacKenzie S."/>
            <person name="Amaro C."/>
        </authorList>
    </citation>
    <scope>NUCLEOTIDE SEQUENCE</scope>
</reference>
<protein>
    <submittedName>
        <fullName evidence="1">Uncharacterized protein</fullName>
    </submittedName>
</protein>